<dbReference type="STRING" id="407036.SAMN05216243_3119"/>
<dbReference type="Proteomes" id="UP000198694">
    <property type="component" value="Unassembled WGS sequence"/>
</dbReference>
<evidence type="ECO:0000256" key="5">
    <source>
        <dbReference type="SAM" id="Phobius"/>
    </source>
</evidence>
<feature type="transmembrane region" description="Helical" evidence="5">
    <location>
        <begin position="39"/>
        <end position="63"/>
    </location>
</feature>
<keyword evidence="2 5" id="KW-0812">Transmembrane</keyword>
<accession>A0A1G9BT65</accession>
<protein>
    <submittedName>
        <fullName evidence="6">Putative sporulation protein YtaF</fullName>
    </submittedName>
</protein>
<feature type="transmembrane region" description="Helical" evidence="5">
    <location>
        <begin position="69"/>
        <end position="87"/>
    </location>
</feature>
<evidence type="ECO:0000256" key="1">
    <source>
        <dbReference type="ARBA" id="ARBA00022475"/>
    </source>
</evidence>
<gene>
    <name evidence="6" type="ORF">SAMN05216243_3119</name>
</gene>
<name>A0A1G9BT65_9BACI</name>
<dbReference type="InterPro" id="IPR014205">
    <property type="entry name" value="Spore_YtaF"/>
</dbReference>
<feature type="transmembrane region" description="Helical" evidence="5">
    <location>
        <begin position="133"/>
        <end position="153"/>
    </location>
</feature>
<reference evidence="6 7" key="1">
    <citation type="submission" date="2016-10" db="EMBL/GenBank/DDBJ databases">
        <authorList>
            <person name="de Groot N.N."/>
        </authorList>
    </citation>
    <scope>NUCLEOTIDE SEQUENCE [LARGE SCALE GENOMIC DNA]</scope>
    <source>
        <strain evidence="6 7">CGMCC 1.6502</strain>
    </source>
</reference>
<dbReference type="OrthoDB" id="1679205at2"/>
<dbReference type="AlphaFoldDB" id="A0A1G9BT65"/>
<proteinExistence type="predicted"/>
<feature type="transmembrane region" description="Helical" evidence="5">
    <location>
        <begin position="6"/>
        <end position="27"/>
    </location>
</feature>
<evidence type="ECO:0000256" key="3">
    <source>
        <dbReference type="ARBA" id="ARBA00022989"/>
    </source>
</evidence>
<dbReference type="NCBIfam" id="TIGR02840">
    <property type="entry name" value="spore_YtaF"/>
    <property type="match status" value="1"/>
</dbReference>
<sequence>MAEITTFLLLAFAVSLDSFMVGFTYGLRKLILQIRSIGLIAIISAAVFYLSMLIGNIIASFLAPSAAEVMGGAVLIVIGIWVIYQFFKTDKTQNEQPIVFTFEIKSLGIVIEILKKPMTADMDNSGRIAGIEAFLLGLALSVDSFGAGIGAAMLGFPPLLAALGIGFTTGLFLAIGMKSGYLFSYWRWLQRLTFIPGLILIFIGILKIT</sequence>
<dbReference type="Pfam" id="PF02659">
    <property type="entry name" value="Mntp"/>
    <property type="match status" value="2"/>
</dbReference>
<dbReference type="InterPro" id="IPR003810">
    <property type="entry name" value="Mntp/YtaF"/>
</dbReference>
<feature type="transmembrane region" description="Helical" evidence="5">
    <location>
        <begin position="159"/>
        <end position="176"/>
    </location>
</feature>
<keyword evidence="4 5" id="KW-0472">Membrane</keyword>
<evidence type="ECO:0000256" key="4">
    <source>
        <dbReference type="ARBA" id="ARBA00023136"/>
    </source>
</evidence>
<dbReference type="RefSeq" id="WP_093216116.1">
    <property type="nucleotide sequence ID" value="NZ_FNFL01000006.1"/>
</dbReference>
<dbReference type="PANTHER" id="PTHR35529:SF2">
    <property type="entry name" value="SPORULATION PROTEIN YTAF-RELATED"/>
    <property type="match status" value="1"/>
</dbReference>
<keyword evidence="3 5" id="KW-1133">Transmembrane helix</keyword>
<evidence type="ECO:0000256" key="2">
    <source>
        <dbReference type="ARBA" id="ARBA00022692"/>
    </source>
</evidence>
<keyword evidence="7" id="KW-1185">Reference proteome</keyword>
<evidence type="ECO:0000313" key="6">
    <source>
        <dbReference type="EMBL" id="SDK42637.1"/>
    </source>
</evidence>
<evidence type="ECO:0000313" key="7">
    <source>
        <dbReference type="Proteomes" id="UP000198694"/>
    </source>
</evidence>
<feature type="transmembrane region" description="Helical" evidence="5">
    <location>
        <begin position="188"/>
        <end position="208"/>
    </location>
</feature>
<dbReference type="EMBL" id="FNFL01000006">
    <property type="protein sequence ID" value="SDK42637.1"/>
    <property type="molecule type" value="Genomic_DNA"/>
</dbReference>
<keyword evidence="1" id="KW-1003">Cell membrane</keyword>
<organism evidence="6 7">
    <name type="scientific">Sediminibacillus albus</name>
    <dbReference type="NCBI Taxonomy" id="407036"/>
    <lineage>
        <taxon>Bacteria</taxon>
        <taxon>Bacillati</taxon>
        <taxon>Bacillota</taxon>
        <taxon>Bacilli</taxon>
        <taxon>Bacillales</taxon>
        <taxon>Bacillaceae</taxon>
        <taxon>Sediminibacillus</taxon>
    </lineage>
</organism>
<dbReference type="PANTHER" id="PTHR35529">
    <property type="entry name" value="MANGANESE EFFLUX PUMP MNTP-RELATED"/>
    <property type="match status" value="1"/>
</dbReference>